<dbReference type="InterPro" id="IPR023296">
    <property type="entry name" value="Glyco_hydro_beta-prop_sf"/>
</dbReference>
<dbReference type="EMBL" id="CAAHFG010000003">
    <property type="protein sequence ID" value="VGO16400.1"/>
    <property type="molecule type" value="Genomic_DNA"/>
</dbReference>
<dbReference type="CDD" id="cd18825">
    <property type="entry name" value="GH43_CtGH43-like"/>
    <property type="match status" value="1"/>
</dbReference>
<evidence type="ECO:0008006" key="7">
    <source>
        <dbReference type="Google" id="ProtNLM"/>
    </source>
</evidence>
<comment type="similarity">
    <text evidence="1 4">Belongs to the glycosyl hydrolase 43 family.</text>
</comment>
<dbReference type="PANTHER" id="PTHR22925">
    <property type="entry name" value="GLYCOSYL HYDROLASE 43 FAMILY MEMBER"/>
    <property type="match status" value="1"/>
</dbReference>
<gene>
    <name evidence="5" type="ORF">PDESU_04991</name>
</gene>
<evidence type="ECO:0000256" key="1">
    <source>
        <dbReference type="ARBA" id="ARBA00009865"/>
    </source>
</evidence>
<keyword evidence="3 4" id="KW-0326">Glycosidase</keyword>
<dbReference type="Gene3D" id="2.115.10.20">
    <property type="entry name" value="Glycosyl hydrolase domain, family 43"/>
    <property type="match status" value="1"/>
</dbReference>
<dbReference type="Pfam" id="PF04616">
    <property type="entry name" value="Glyco_hydro_43"/>
    <property type="match status" value="1"/>
</dbReference>
<evidence type="ECO:0000313" key="6">
    <source>
        <dbReference type="Proteomes" id="UP000366872"/>
    </source>
</evidence>
<dbReference type="GO" id="GO:0005975">
    <property type="term" value="P:carbohydrate metabolic process"/>
    <property type="evidence" value="ECO:0007669"/>
    <property type="project" value="InterPro"/>
</dbReference>
<dbReference type="RefSeq" id="WP_136081913.1">
    <property type="nucleotide sequence ID" value="NZ_CAAHFG010000003.1"/>
</dbReference>
<dbReference type="PANTHER" id="PTHR22925:SF3">
    <property type="entry name" value="GLYCOSYL HYDROLASE FAMILY PROTEIN 43"/>
    <property type="match status" value="1"/>
</dbReference>
<evidence type="ECO:0000256" key="2">
    <source>
        <dbReference type="ARBA" id="ARBA00022801"/>
    </source>
</evidence>
<protein>
    <recommendedName>
        <fullName evidence="7">Beta-glucanase</fullName>
    </recommendedName>
</protein>
<evidence type="ECO:0000256" key="3">
    <source>
        <dbReference type="ARBA" id="ARBA00023295"/>
    </source>
</evidence>
<dbReference type="AlphaFoldDB" id="A0A6C2U8L4"/>
<sequence>MNYKYFTPGSIWNDTDGTPINAHGGGLLFHDDTYYWYGEHKIEGTAGNVAMVGVHCYSSPDLYNWTDEGIALTVSDDEHSEIARGCILERPKVIFNAKTGKFVMWFHLERKGEGYSTARSGVAVADSPAGPFTFKHSLRPNAGHWPVNVTEDQKDPESIAAAQARDQEFIGEQTHLHQHYNLLGSHYEGGQMARDMNLFVDDDSKAYHVYASEHNATLHIAELTDDYTGHTGNYVRLFPTRFMEAPALFKRKGKYFLLASGCTGWAPNAARSALAADTLLGLWTELENPCHGTNPQNNLGPEKTFGAQSTYVLHIHGKEDAYIALFDIWCPENAIDGRYVWLPLTFDDETRYSIHWHDQWDLSLFDAG</sequence>
<organism evidence="5 6">
    <name type="scientific">Pontiella desulfatans</name>
    <dbReference type="NCBI Taxonomy" id="2750659"/>
    <lineage>
        <taxon>Bacteria</taxon>
        <taxon>Pseudomonadati</taxon>
        <taxon>Kiritimatiellota</taxon>
        <taxon>Kiritimatiellia</taxon>
        <taxon>Kiritimatiellales</taxon>
        <taxon>Pontiellaceae</taxon>
        <taxon>Pontiella</taxon>
    </lineage>
</organism>
<reference evidence="5 6" key="1">
    <citation type="submission" date="2019-04" db="EMBL/GenBank/DDBJ databases">
        <authorList>
            <person name="Van Vliet M D."/>
        </authorList>
    </citation>
    <scope>NUCLEOTIDE SEQUENCE [LARGE SCALE GENOMIC DNA]</scope>
    <source>
        <strain evidence="5 6">F1</strain>
    </source>
</reference>
<proteinExistence type="inferred from homology"/>
<dbReference type="GO" id="GO:0004553">
    <property type="term" value="F:hydrolase activity, hydrolyzing O-glycosyl compounds"/>
    <property type="evidence" value="ECO:0007669"/>
    <property type="project" value="InterPro"/>
</dbReference>
<evidence type="ECO:0000313" key="5">
    <source>
        <dbReference type="EMBL" id="VGO16400.1"/>
    </source>
</evidence>
<keyword evidence="2 4" id="KW-0378">Hydrolase</keyword>
<keyword evidence="6" id="KW-1185">Reference proteome</keyword>
<dbReference type="Proteomes" id="UP000366872">
    <property type="component" value="Unassembled WGS sequence"/>
</dbReference>
<name>A0A6C2U8L4_PONDE</name>
<dbReference type="SUPFAM" id="SSF75005">
    <property type="entry name" value="Arabinanase/levansucrase/invertase"/>
    <property type="match status" value="1"/>
</dbReference>
<dbReference type="InterPro" id="IPR006710">
    <property type="entry name" value="Glyco_hydro_43"/>
</dbReference>
<evidence type="ECO:0000256" key="4">
    <source>
        <dbReference type="RuleBase" id="RU361187"/>
    </source>
</evidence>
<accession>A0A6C2U8L4</accession>